<protein>
    <submittedName>
        <fullName evidence="1">Uncharacterized protein</fullName>
    </submittedName>
</protein>
<organism evidence="1 2">
    <name type="scientific">Candidatus Woesebacteria bacterium RIFCSPHIGHO2_01_FULL_40_22</name>
    <dbReference type="NCBI Taxonomy" id="1802499"/>
    <lineage>
        <taxon>Bacteria</taxon>
        <taxon>Candidatus Woeseibacteriota</taxon>
    </lineage>
</organism>
<gene>
    <name evidence="1" type="ORF">A2628_01015</name>
</gene>
<dbReference type="EMBL" id="MGGL01000004">
    <property type="protein sequence ID" value="OGM27368.1"/>
    <property type="molecule type" value="Genomic_DNA"/>
</dbReference>
<evidence type="ECO:0000313" key="2">
    <source>
        <dbReference type="Proteomes" id="UP000179221"/>
    </source>
</evidence>
<evidence type="ECO:0000313" key="1">
    <source>
        <dbReference type="EMBL" id="OGM27368.1"/>
    </source>
</evidence>
<accession>A0A1F7YL89</accession>
<dbReference type="AlphaFoldDB" id="A0A1F7YL89"/>
<proteinExistence type="predicted"/>
<dbReference type="Proteomes" id="UP000179221">
    <property type="component" value="Unassembled WGS sequence"/>
</dbReference>
<comment type="caution">
    <text evidence="1">The sequence shown here is derived from an EMBL/GenBank/DDBJ whole genome shotgun (WGS) entry which is preliminary data.</text>
</comment>
<sequence>MIMKRILFILFGFTSFIIFFGVSRSIVNAQCGDGQFCGLDQGYDATVSQNVKYCFRNGTTWECSNTPANDFWLCDGSFPCSVAGGGGGPGGNCSYVGDVPSCSLNVTAGGCPADPTACNGCDIDLVADSCDPISVPVYTGCCVGAGGECSSESEAGCNSGQNVGDSCGGGSICIDSGSEGGDGKPICNCGGGGNEINWLRARIMLDANENNLFDEGDEYYVQDNNILSCSNLANNYVTFTNLSPLKISPVGFTTIDVPTICHLSGENDNNHPKFPWAIEQLNTDTSFTFNFTLPASYELVNVDRGSCSVSSPTQVTCSGWGGGIQEVTFLIRYKRNTCTVSVSPATDNSVPGSTTVTLSGTNYDTNPADTVNLNVIRNDFKQVPNWQTSITPNSPAVTETLSNGVYYYKIPAAGCTSSNGTACSKTTTVNLPAADYTFFCDVPYAPFQCSGNPNCTYEGGTMDCSGGGWVSCSESDHTPFSVYLQCPSNRTSVCDGTGTSVTTSWTNFSTNDADSYYHELDDNPNSSPYVVTNSATSPLTQSVIAGTPYRWEIRGNRTNDDTEPLPVGPTGGCWISFTCNPPAALPWWRVTGSGITANGFIQSTIPAAGMYLINDPPGVLQYNNDNPPSLGLGSISSTGWNVNLASAHTYTYDFFRNKLPSSVTPTQLTNCTIAAANLTIGGMEWPAGSNYFWYETTCANSSITIGSLTDISINLLDRKVILFAKDKVVNITKPIFLNNGKGFFGLFTSNDISVASSVGGLADTSPDLEGIFFTEGDFKSGVGNYGEEQLHVRGSVAANTFTLAGQRNLPDDSADPAEHFEFAPDLIFNFPKVLSPRLINWKEVAP</sequence>
<reference evidence="1 2" key="1">
    <citation type="journal article" date="2016" name="Nat. Commun.">
        <title>Thousands of microbial genomes shed light on interconnected biogeochemical processes in an aquifer system.</title>
        <authorList>
            <person name="Anantharaman K."/>
            <person name="Brown C.T."/>
            <person name="Hug L.A."/>
            <person name="Sharon I."/>
            <person name="Castelle C.J."/>
            <person name="Probst A.J."/>
            <person name="Thomas B.C."/>
            <person name="Singh A."/>
            <person name="Wilkins M.J."/>
            <person name="Karaoz U."/>
            <person name="Brodie E.L."/>
            <person name="Williams K.H."/>
            <person name="Hubbard S.S."/>
            <person name="Banfield J.F."/>
        </authorList>
    </citation>
    <scope>NUCLEOTIDE SEQUENCE [LARGE SCALE GENOMIC DNA]</scope>
</reference>
<name>A0A1F7YL89_9BACT</name>